<dbReference type="Proteomes" id="UP000026962">
    <property type="component" value="Chromosome 5"/>
</dbReference>
<feature type="region of interest" description="Disordered" evidence="1">
    <location>
        <begin position="60"/>
        <end position="107"/>
    </location>
</feature>
<feature type="region of interest" description="Disordered" evidence="1">
    <location>
        <begin position="1"/>
        <end position="33"/>
    </location>
</feature>
<dbReference type="AlphaFoldDB" id="A0A0E0L0H9"/>
<name>A0A0E0L0H9_ORYPU</name>
<accession>A0A0E0L0H9</accession>
<sequence length="107" mass="11620">MTVAPRQGRDNSKGRIAGRAEYKGKGGERRRCSPCGSQVAARREWLIASTIGSRFVLTPSVRPRSESHGGANGGVAANALDKEEDWQSKGRERENEIERQGKVAGNI</sequence>
<organism evidence="2">
    <name type="scientific">Oryza punctata</name>
    <name type="common">Red rice</name>
    <dbReference type="NCBI Taxonomy" id="4537"/>
    <lineage>
        <taxon>Eukaryota</taxon>
        <taxon>Viridiplantae</taxon>
        <taxon>Streptophyta</taxon>
        <taxon>Embryophyta</taxon>
        <taxon>Tracheophyta</taxon>
        <taxon>Spermatophyta</taxon>
        <taxon>Magnoliopsida</taxon>
        <taxon>Liliopsida</taxon>
        <taxon>Poales</taxon>
        <taxon>Poaceae</taxon>
        <taxon>BOP clade</taxon>
        <taxon>Oryzoideae</taxon>
        <taxon>Oryzeae</taxon>
        <taxon>Oryzinae</taxon>
        <taxon>Oryza</taxon>
    </lineage>
</organism>
<feature type="compositionally biased region" description="Basic and acidic residues" evidence="1">
    <location>
        <begin position="7"/>
        <end position="31"/>
    </location>
</feature>
<evidence type="ECO:0000313" key="2">
    <source>
        <dbReference type="EnsemblPlants" id="OPUNC05G08550.1"/>
    </source>
</evidence>
<dbReference type="Gramene" id="OPUNC05G08550.1">
    <property type="protein sequence ID" value="OPUNC05G08550.1"/>
    <property type="gene ID" value="OPUNC05G08550"/>
</dbReference>
<protein>
    <submittedName>
        <fullName evidence="2">Uncharacterized protein</fullName>
    </submittedName>
</protein>
<dbReference type="HOGENOM" id="CLU_2214240_0_0_1"/>
<reference evidence="2" key="1">
    <citation type="submission" date="2015-04" db="UniProtKB">
        <authorList>
            <consortium name="EnsemblPlants"/>
        </authorList>
    </citation>
    <scope>IDENTIFICATION</scope>
</reference>
<keyword evidence="3" id="KW-1185">Reference proteome</keyword>
<proteinExistence type="predicted"/>
<feature type="compositionally biased region" description="Basic and acidic residues" evidence="1">
    <location>
        <begin position="85"/>
        <end position="101"/>
    </location>
</feature>
<reference evidence="2" key="2">
    <citation type="submission" date="2018-05" db="EMBL/GenBank/DDBJ databases">
        <title>OpunRS2 (Oryza punctata Reference Sequence Version 2).</title>
        <authorList>
            <person name="Zhang J."/>
            <person name="Kudrna D."/>
            <person name="Lee S."/>
            <person name="Talag J."/>
            <person name="Welchert J."/>
            <person name="Wing R.A."/>
        </authorList>
    </citation>
    <scope>NUCLEOTIDE SEQUENCE [LARGE SCALE GENOMIC DNA]</scope>
</reference>
<dbReference type="EnsemblPlants" id="OPUNC05G08550.1">
    <property type="protein sequence ID" value="OPUNC05G08550.1"/>
    <property type="gene ID" value="OPUNC05G08550"/>
</dbReference>
<evidence type="ECO:0000256" key="1">
    <source>
        <dbReference type="SAM" id="MobiDB-lite"/>
    </source>
</evidence>
<evidence type="ECO:0000313" key="3">
    <source>
        <dbReference type="Proteomes" id="UP000026962"/>
    </source>
</evidence>